<dbReference type="InterPro" id="IPR036784">
    <property type="entry name" value="AK/P_DHK_N_sf"/>
</dbReference>
<name>A0A7S4W0R2_9DINO</name>
<evidence type="ECO:0000259" key="10">
    <source>
        <dbReference type="Pfam" id="PF02518"/>
    </source>
</evidence>
<evidence type="ECO:0000256" key="6">
    <source>
        <dbReference type="ARBA" id="ARBA00023128"/>
    </source>
</evidence>
<dbReference type="GO" id="GO:0004740">
    <property type="term" value="F:pyruvate dehydrogenase (acetyl-transferring) kinase activity"/>
    <property type="evidence" value="ECO:0007669"/>
    <property type="project" value="UniProtKB-EC"/>
</dbReference>
<dbReference type="GO" id="GO:0010906">
    <property type="term" value="P:regulation of glucose metabolic process"/>
    <property type="evidence" value="ECO:0007669"/>
    <property type="project" value="TreeGrafter"/>
</dbReference>
<dbReference type="Pfam" id="PF10436">
    <property type="entry name" value="BCDHK_Adom3"/>
    <property type="match status" value="1"/>
</dbReference>
<feature type="domain" description="Histidine kinase/HSP90-like ATPase" evidence="10">
    <location>
        <begin position="273"/>
        <end position="352"/>
    </location>
</feature>
<dbReference type="EC" id="2.7.11.-" evidence="8"/>
<keyword evidence="5 8" id="KW-0067">ATP-binding</keyword>
<feature type="domain" description="Branched-chain alpha-ketoacid dehydrogenase kinase/Pyruvate dehydrogenase kinase N-terminal" evidence="11">
    <location>
        <begin position="73"/>
        <end position="232"/>
    </location>
</feature>
<feature type="region of interest" description="Disordered" evidence="9">
    <location>
        <begin position="1"/>
        <end position="31"/>
    </location>
</feature>
<gene>
    <name evidence="12" type="ORF">AMON00008_LOCUS43888</name>
</gene>
<evidence type="ECO:0000256" key="7">
    <source>
        <dbReference type="ARBA" id="ARBA00048201"/>
    </source>
</evidence>
<dbReference type="AlphaFoldDB" id="A0A7S4W0R2"/>
<feature type="region of interest" description="Disordered" evidence="9">
    <location>
        <begin position="344"/>
        <end position="367"/>
    </location>
</feature>
<comment type="catalytic activity">
    <reaction evidence="7">
        <text>L-seryl-[pyruvate dehydrogenase E1 alpha subunit] + ATP = O-phospho-L-seryl-[pyruvate dehydrogenase E1 alpha subunit] + ADP + H(+)</text>
        <dbReference type="Rhea" id="RHEA:23052"/>
        <dbReference type="Rhea" id="RHEA-COMP:13689"/>
        <dbReference type="Rhea" id="RHEA-COMP:13690"/>
        <dbReference type="ChEBI" id="CHEBI:15378"/>
        <dbReference type="ChEBI" id="CHEBI:29999"/>
        <dbReference type="ChEBI" id="CHEBI:30616"/>
        <dbReference type="ChEBI" id="CHEBI:83421"/>
        <dbReference type="ChEBI" id="CHEBI:456216"/>
        <dbReference type="EC" id="2.7.11.2"/>
    </reaction>
</comment>
<dbReference type="InterPro" id="IPR003594">
    <property type="entry name" value="HATPase_dom"/>
</dbReference>
<feature type="compositionally biased region" description="Gly residues" evidence="9">
    <location>
        <begin position="347"/>
        <end position="358"/>
    </location>
</feature>
<evidence type="ECO:0000256" key="1">
    <source>
        <dbReference type="ARBA" id="ARBA00006155"/>
    </source>
</evidence>
<dbReference type="InterPro" id="IPR018955">
    <property type="entry name" value="BCDHK/PDK_N"/>
</dbReference>
<dbReference type="EMBL" id="HBNR01062275">
    <property type="protein sequence ID" value="CAE4632132.1"/>
    <property type="molecule type" value="Transcribed_RNA"/>
</dbReference>
<evidence type="ECO:0000256" key="8">
    <source>
        <dbReference type="RuleBase" id="RU366032"/>
    </source>
</evidence>
<evidence type="ECO:0000259" key="11">
    <source>
        <dbReference type="Pfam" id="PF10436"/>
    </source>
</evidence>
<dbReference type="InterPro" id="IPR039028">
    <property type="entry name" value="BCKD/PDK"/>
</dbReference>
<keyword evidence="4 8" id="KW-0418">Kinase</keyword>
<organism evidence="12">
    <name type="scientific">Alexandrium monilatum</name>
    <dbReference type="NCBI Taxonomy" id="311494"/>
    <lineage>
        <taxon>Eukaryota</taxon>
        <taxon>Sar</taxon>
        <taxon>Alveolata</taxon>
        <taxon>Dinophyceae</taxon>
        <taxon>Gonyaulacales</taxon>
        <taxon>Pyrocystaceae</taxon>
        <taxon>Alexandrium</taxon>
    </lineage>
</organism>
<evidence type="ECO:0000256" key="9">
    <source>
        <dbReference type="SAM" id="MobiDB-lite"/>
    </source>
</evidence>
<dbReference type="Gene3D" id="3.30.565.10">
    <property type="entry name" value="Histidine kinase-like ATPase, C-terminal domain"/>
    <property type="match status" value="1"/>
</dbReference>
<comment type="similarity">
    <text evidence="1 8">Belongs to the PDK/BCKDK protein kinase family.</text>
</comment>
<dbReference type="PANTHER" id="PTHR11947">
    <property type="entry name" value="PYRUVATE DEHYDROGENASE KINASE"/>
    <property type="match status" value="1"/>
</dbReference>
<evidence type="ECO:0000256" key="3">
    <source>
        <dbReference type="ARBA" id="ARBA00022741"/>
    </source>
</evidence>
<reference evidence="12" key="1">
    <citation type="submission" date="2021-01" db="EMBL/GenBank/DDBJ databases">
        <authorList>
            <person name="Corre E."/>
            <person name="Pelletier E."/>
            <person name="Niang G."/>
            <person name="Scheremetjew M."/>
            <person name="Finn R."/>
            <person name="Kale V."/>
            <person name="Holt S."/>
            <person name="Cochrane G."/>
            <person name="Meng A."/>
            <person name="Brown T."/>
            <person name="Cohen L."/>
        </authorList>
    </citation>
    <scope>NUCLEOTIDE SEQUENCE</scope>
    <source>
        <strain evidence="12">CCMP3105</strain>
    </source>
</reference>
<dbReference type="Pfam" id="PF02518">
    <property type="entry name" value="HATPase_c"/>
    <property type="match status" value="1"/>
</dbReference>
<dbReference type="SUPFAM" id="SSF55874">
    <property type="entry name" value="ATPase domain of HSP90 chaperone/DNA topoisomerase II/histidine kinase"/>
    <property type="match status" value="2"/>
</dbReference>
<evidence type="ECO:0000313" key="12">
    <source>
        <dbReference type="EMBL" id="CAE4632132.1"/>
    </source>
</evidence>
<proteinExistence type="inferred from homology"/>
<accession>A0A7S4W0R2</accession>
<dbReference type="SUPFAM" id="SSF69012">
    <property type="entry name" value="alpha-ketoacid dehydrogenase kinase, N-terminal domain"/>
    <property type="match status" value="1"/>
</dbReference>
<evidence type="ECO:0000256" key="2">
    <source>
        <dbReference type="ARBA" id="ARBA00022679"/>
    </source>
</evidence>
<dbReference type="GO" id="GO:0005759">
    <property type="term" value="C:mitochondrial matrix"/>
    <property type="evidence" value="ECO:0007669"/>
    <property type="project" value="UniProtKB-SubCell"/>
</dbReference>
<evidence type="ECO:0000256" key="5">
    <source>
        <dbReference type="ARBA" id="ARBA00022840"/>
    </source>
</evidence>
<dbReference type="PANTHER" id="PTHR11947:SF3">
    <property type="entry name" value="[PYRUVATE DEHYDROGENASE (ACETYL-TRANSFERRING)] KINASE, MITOCHONDRIAL"/>
    <property type="match status" value="1"/>
</dbReference>
<keyword evidence="2 8" id="KW-0808">Transferase</keyword>
<evidence type="ECO:0000256" key="4">
    <source>
        <dbReference type="ARBA" id="ARBA00022777"/>
    </source>
</evidence>
<dbReference type="GO" id="GO:0005524">
    <property type="term" value="F:ATP binding"/>
    <property type="evidence" value="ECO:0007669"/>
    <property type="project" value="UniProtKB-UniRule"/>
</dbReference>
<dbReference type="Gene3D" id="1.20.140.20">
    <property type="entry name" value="Alpha-ketoacid/pyruvate dehydrogenase kinase, N-terminal domain"/>
    <property type="match status" value="1"/>
</dbReference>
<keyword evidence="3 8" id="KW-0547">Nucleotide-binding</keyword>
<protein>
    <recommendedName>
        <fullName evidence="8">Protein-serine/threonine kinase</fullName>
        <ecNumber evidence="8">2.7.11.-</ecNumber>
    </recommendedName>
</protein>
<keyword evidence="6 8" id="KW-0496">Mitochondrion</keyword>
<sequence>MLGRLSSPVRGAASCPACGSARPARRGPGRRTQVQISAARLEEFVQAELNVFARRARRPLQPLKLLEILRASSSLEKVAELVHEELPVRFARRVKHIERVEGWTEIPQLVSLHGMHVKSFRELRLADPSDTSQFPEAIDRVRQRHKRIAPLFAEALKRIDDVLIGEPRVGEAVEQVDGRDARDRQAVEDWAETFFRSRVSTELLMSHYVACVGASQNDGDHGSGSTKVGIIDTRCDPWEICQQAVAQIQEGLWPCRIETESPSESVLFCHAPRYLFYIMKELLANSARATAESAGSRDESELEPIRVTLCSDEHQVVIRISDRGGGMPSNRAKQMWSYTFSTSRSGLEGGGGGGGGEDLGSAEEAGSARLRPVERLRPWGVFMGQSPIAGRGIGLPLSRLYAMYLGGSLDVINMPGLGVDAYLFLNGIDPYEARVGLGGGSGSE</sequence>
<dbReference type="InterPro" id="IPR036890">
    <property type="entry name" value="HATPase_C_sf"/>
</dbReference>
<comment type="subcellular location">
    <subcellularLocation>
        <location evidence="8">Mitochondrion matrix</location>
    </subcellularLocation>
</comment>